<protein>
    <submittedName>
        <fullName evidence="2">DUF6152 family protein</fullName>
    </submittedName>
</protein>
<evidence type="ECO:0000256" key="1">
    <source>
        <dbReference type="SAM" id="SignalP"/>
    </source>
</evidence>
<feature type="chain" id="PRO_5042507840" evidence="1">
    <location>
        <begin position="30"/>
        <end position="147"/>
    </location>
</feature>
<dbReference type="EMBL" id="CP119316">
    <property type="protein sequence ID" value="WEK45420.1"/>
    <property type="molecule type" value="Genomic_DNA"/>
</dbReference>
<dbReference type="Proteomes" id="UP001218362">
    <property type="component" value="Chromosome"/>
</dbReference>
<accession>A0AAJ5X0L4</accession>
<evidence type="ECO:0000313" key="2">
    <source>
        <dbReference type="EMBL" id="WEK45420.1"/>
    </source>
</evidence>
<dbReference type="KEGG" id="acob:P0Y56_10275"/>
<sequence length="147" mass="16415">MPGKITRRNALFAAAGAAVLIGAPLAAHHSTAMFEWGKELPMKHATVDKWEWTNPHTFLYVTVKERDGQLHKWALEGMSPNHLVRYGWARDSIKPGEQIDITYYPLRDKRRGGFNVTVTKANGKKLWQFGEGGSQTAKAQAEGAKKN</sequence>
<feature type="signal peptide" evidence="1">
    <location>
        <begin position="1"/>
        <end position="29"/>
    </location>
</feature>
<dbReference type="AlphaFoldDB" id="A0AAJ5X0L4"/>
<proteinExistence type="predicted"/>
<keyword evidence="1" id="KW-0732">Signal</keyword>
<organism evidence="2 3">
    <name type="scientific">Candidatus Andeanibacterium colombiense</name>
    <dbReference type="NCBI Taxonomy" id="3121345"/>
    <lineage>
        <taxon>Bacteria</taxon>
        <taxon>Pseudomonadati</taxon>
        <taxon>Pseudomonadota</taxon>
        <taxon>Alphaproteobacteria</taxon>
        <taxon>Sphingomonadales</taxon>
        <taxon>Sphingomonadaceae</taxon>
        <taxon>Candidatus Andeanibacterium</taxon>
    </lineage>
</organism>
<evidence type="ECO:0000313" key="3">
    <source>
        <dbReference type="Proteomes" id="UP001218362"/>
    </source>
</evidence>
<dbReference type="Pfam" id="PF19649">
    <property type="entry name" value="DUF6152"/>
    <property type="match status" value="1"/>
</dbReference>
<dbReference type="InterPro" id="IPR046150">
    <property type="entry name" value="DUF6152"/>
</dbReference>
<gene>
    <name evidence="2" type="ORF">P0Y56_10275</name>
</gene>
<reference evidence="2" key="1">
    <citation type="submission" date="2023-03" db="EMBL/GenBank/DDBJ databases">
        <title>Andean soil-derived lignocellulolytic bacterial consortium as a source of novel taxa and putative plastic-active enzymes.</title>
        <authorList>
            <person name="Diaz-Garcia L."/>
            <person name="Chuvochina M."/>
            <person name="Feuerriegel G."/>
            <person name="Bunk B."/>
            <person name="Sproer C."/>
            <person name="Streit W.R."/>
            <person name="Rodriguez L.M."/>
            <person name="Overmann J."/>
            <person name="Jimenez D.J."/>
        </authorList>
    </citation>
    <scope>NUCLEOTIDE SEQUENCE</scope>
    <source>
        <strain evidence="2">MAG 26</strain>
    </source>
</reference>
<name>A0AAJ5X0L4_9SPHN</name>